<evidence type="ECO:0000313" key="2">
    <source>
        <dbReference type="Proteomes" id="UP001285908"/>
    </source>
</evidence>
<reference evidence="1 2" key="1">
    <citation type="journal article" date="2023" name="Mol. Phylogenet. Evol.">
        <title>Genome-scale phylogeny and comparative genomics of the fungal order Sordariales.</title>
        <authorList>
            <person name="Hensen N."/>
            <person name="Bonometti L."/>
            <person name="Westerberg I."/>
            <person name="Brannstrom I.O."/>
            <person name="Guillou S."/>
            <person name="Cros-Aarteil S."/>
            <person name="Calhoun S."/>
            <person name="Haridas S."/>
            <person name="Kuo A."/>
            <person name="Mondo S."/>
            <person name="Pangilinan J."/>
            <person name="Riley R."/>
            <person name="LaButti K."/>
            <person name="Andreopoulos B."/>
            <person name="Lipzen A."/>
            <person name="Chen C."/>
            <person name="Yan M."/>
            <person name="Daum C."/>
            <person name="Ng V."/>
            <person name="Clum A."/>
            <person name="Steindorff A."/>
            <person name="Ohm R.A."/>
            <person name="Martin F."/>
            <person name="Silar P."/>
            <person name="Natvig D.O."/>
            <person name="Lalanne C."/>
            <person name="Gautier V."/>
            <person name="Ament-Velasquez S.L."/>
            <person name="Kruys A."/>
            <person name="Hutchinson M.I."/>
            <person name="Powell A.J."/>
            <person name="Barry K."/>
            <person name="Miller A.N."/>
            <person name="Grigoriev I.V."/>
            <person name="Debuchy R."/>
            <person name="Gladieux P."/>
            <person name="Hiltunen Thoren M."/>
            <person name="Johannesson H."/>
        </authorList>
    </citation>
    <scope>NUCLEOTIDE SEQUENCE [LARGE SCALE GENOMIC DNA]</scope>
    <source>
        <strain evidence="1 2">FGSC 10403</strain>
    </source>
</reference>
<dbReference type="GeneID" id="87871854"/>
<organism evidence="1 2">
    <name type="scientific">Neurospora hispaniola</name>
    <dbReference type="NCBI Taxonomy" id="588809"/>
    <lineage>
        <taxon>Eukaryota</taxon>
        <taxon>Fungi</taxon>
        <taxon>Dikarya</taxon>
        <taxon>Ascomycota</taxon>
        <taxon>Pezizomycotina</taxon>
        <taxon>Sordariomycetes</taxon>
        <taxon>Sordariomycetidae</taxon>
        <taxon>Sordariales</taxon>
        <taxon>Sordariaceae</taxon>
        <taxon>Neurospora</taxon>
    </lineage>
</organism>
<accession>A0AAJ0IGR3</accession>
<protein>
    <submittedName>
        <fullName evidence="1">Uncharacterized protein</fullName>
    </submittedName>
</protein>
<dbReference type="EMBL" id="JAULSX010000001">
    <property type="protein sequence ID" value="KAK3499866.1"/>
    <property type="molecule type" value="Genomic_DNA"/>
</dbReference>
<dbReference type="AlphaFoldDB" id="A0AAJ0IGR3"/>
<evidence type="ECO:0000313" key="1">
    <source>
        <dbReference type="EMBL" id="KAK3499866.1"/>
    </source>
</evidence>
<keyword evidence="2" id="KW-1185">Reference proteome</keyword>
<sequence>MPVIVDLDAEAALKPRILVVSLEYQECYDESVNRFLTPMTELATVQRVKKAATLTRLLTNESSEPYSAIVLTDAALTLPENLPLWEHVLSYLRRTGATAVLTGQVACFVIPDDLDEFFRVSGLPEWKAGMYQRNIVVMNEQADGIRDATHFDIGDKNGLKAAYSVKSLCLSGVKSEHRWYVPDATQEDPNLNIAARLTRSPEGWDPERVRQQAAVAYGPVGEKGRIGWVGDINTEDPSVKVILALCGLDPAKAHVEPLKPRGLRFDAAQGRFVEIED</sequence>
<gene>
    <name evidence="1" type="ORF">B0T23DRAFT_27892</name>
</gene>
<comment type="caution">
    <text evidence="1">The sequence shown here is derived from an EMBL/GenBank/DDBJ whole genome shotgun (WGS) entry which is preliminary data.</text>
</comment>
<dbReference type="Proteomes" id="UP001285908">
    <property type="component" value="Unassembled WGS sequence"/>
</dbReference>
<name>A0AAJ0IGR3_9PEZI</name>
<proteinExistence type="predicted"/>
<dbReference type="RefSeq" id="XP_062697499.1">
    <property type="nucleotide sequence ID" value="XM_062834232.1"/>
</dbReference>